<reference evidence="1 2" key="1">
    <citation type="journal article" date="2015" name="Genome Biol. Evol.">
        <title>Comparative Genomics of a Bacterivorous Green Alga Reveals Evolutionary Causalities and Consequences of Phago-Mixotrophic Mode of Nutrition.</title>
        <authorList>
            <person name="Burns J.A."/>
            <person name="Paasch A."/>
            <person name="Narechania A."/>
            <person name="Kim E."/>
        </authorList>
    </citation>
    <scope>NUCLEOTIDE SEQUENCE [LARGE SCALE GENOMIC DNA]</scope>
    <source>
        <strain evidence="1 2">PLY_AMNH</strain>
    </source>
</reference>
<dbReference type="AlphaFoldDB" id="A0AAE0GKN5"/>
<dbReference type="Proteomes" id="UP001190700">
    <property type="component" value="Unassembled WGS sequence"/>
</dbReference>
<gene>
    <name evidence="1" type="ORF">CYMTET_12315</name>
</gene>
<accession>A0AAE0GKN5</accession>
<comment type="caution">
    <text evidence="1">The sequence shown here is derived from an EMBL/GenBank/DDBJ whole genome shotgun (WGS) entry which is preliminary data.</text>
</comment>
<evidence type="ECO:0000313" key="1">
    <source>
        <dbReference type="EMBL" id="KAK3279821.1"/>
    </source>
</evidence>
<proteinExistence type="predicted"/>
<name>A0AAE0GKN5_9CHLO</name>
<dbReference type="EMBL" id="LGRX02004654">
    <property type="protein sequence ID" value="KAK3279821.1"/>
    <property type="molecule type" value="Genomic_DNA"/>
</dbReference>
<organism evidence="1 2">
    <name type="scientific">Cymbomonas tetramitiformis</name>
    <dbReference type="NCBI Taxonomy" id="36881"/>
    <lineage>
        <taxon>Eukaryota</taxon>
        <taxon>Viridiplantae</taxon>
        <taxon>Chlorophyta</taxon>
        <taxon>Pyramimonadophyceae</taxon>
        <taxon>Pyramimonadales</taxon>
        <taxon>Pyramimonadaceae</taxon>
        <taxon>Cymbomonas</taxon>
    </lineage>
</organism>
<keyword evidence="2" id="KW-1185">Reference proteome</keyword>
<protein>
    <submittedName>
        <fullName evidence="1">Uncharacterized protein</fullName>
    </submittedName>
</protein>
<sequence length="151" mass="16528">MVLIRIFVKLTSLFQTHHAKFPGVRSSFIGLGECNHGEFVFVDPFKDANWSSVVGMKEGYRLFAIETDVGLTEIVAVTHADGTYIAGEKVATVREVESIPNELQNTRAELQDMRVELSRALSSLASLKSLSSHPPVCMDPGGDKIQLNGAH</sequence>
<evidence type="ECO:0000313" key="2">
    <source>
        <dbReference type="Proteomes" id="UP001190700"/>
    </source>
</evidence>